<keyword evidence="13" id="KW-1185">Reference proteome</keyword>
<gene>
    <name evidence="12" type="ORF">BINO364_LOCUS291</name>
</gene>
<dbReference type="Gene3D" id="3.40.50.300">
    <property type="entry name" value="P-loop containing nucleotide triphosphate hydrolases"/>
    <property type="match status" value="2"/>
</dbReference>
<dbReference type="GO" id="GO:0005524">
    <property type="term" value="F:ATP binding"/>
    <property type="evidence" value="ECO:0007669"/>
    <property type="project" value="UniProtKB-KW"/>
</dbReference>
<feature type="transmembrane region" description="Helical" evidence="10">
    <location>
        <begin position="1135"/>
        <end position="1155"/>
    </location>
</feature>
<keyword evidence="8 10" id="KW-1133">Transmembrane helix</keyword>
<keyword evidence="5" id="KW-0677">Repeat</keyword>
<organism evidence="12 13">
    <name type="scientific">Brenthis ino</name>
    <name type="common">lesser marbled fritillary</name>
    <dbReference type="NCBI Taxonomy" id="405034"/>
    <lineage>
        <taxon>Eukaryota</taxon>
        <taxon>Metazoa</taxon>
        <taxon>Ecdysozoa</taxon>
        <taxon>Arthropoda</taxon>
        <taxon>Hexapoda</taxon>
        <taxon>Insecta</taxon>
        <taxon>Pterygota</taxon>
        <taxon>Neoptera</taxon>
        <taxon>Endopterygota</taxon>
        <taxon>Lepidoptera</taxon>
        <taxon>Glossata</taxon>
        <taxon>Ditrysia</taxon>
        <taxon>Papilionoidea</taxon>
        <taxon>Nymphalidae</taxon>
        <taxon>Heliconiinae</taxon>
        <taxon>Argynnini</taxon>
        <taxon>Brenthis</taxon>
    </lineage>
</organism>
<feature type="domain" description="ABC transporter" evidence="11">
    <location>
        <begin position="493"/>
        <end position="722"/>
    </location>
</feature>
<dbReference type="InterPro" id="IPR017871">
    <property type="entry name" value="ABC_transporter-like_CS"/>
</dbReference>
<keyword evidence="4 10" id="KW-0812">Transmembrane</keyword>
<proteinExistence type="inferred from homology"/>
<dbReference type="EMBL" id="OV170221">
    <property type="protein sequence ID" value="CAH0713097.1"/>
    <property type="molecule type" value="Genomic_DNA"/>
</dbReference>
<dbReference type="Pfam" id="PF12698">
    <property type="entry name" value="ABC2_membrane_3"/>
    <property type="match status" value="2"/>
</dbReference>
<comment type="similarity">
    <text evidence="2">Belongs to the ABC transporter superfamily. ABCA family.</text>
</comment>
<dbReference type="InterPro" id="IPR026082">
    <property type="entry name" value="ABCA"/>
</dbReference>
<evidence type="ECO:0000313" key="12">
    <source>
        <dbReference type="EMBL" id="CAH0713097.1"/>
    </source>
</evidence>
<dbReference type="PROSITE" id="PS50893">
    <property type="entry name" value="ABC_TRANSPORTER_2"/>
    <property type="match status" value="2"/>
</dbReference>
<dbReference type="GO" id="GO:0005319">
    <property type="term" value="F:lipid transporter activity"/>
    <property type="evidence" value="ECO:0007669"/>
    <property type="project" value="TreeGrafter"/>
</dbReference>
<dbReference type="Proteomes" id="UP000838878">
    <property type="component" value="Chromosome 1"/>
</dbReference>
<keyword evidence="3" id="KW-0813">Transport</keyword>
<dbReference type="SMART" id="SM00382">
    <property type="entry name" value="AAA"/>
    <property type="match status" value="2"/>
</dbReference>
<sequence>MGTLKVLMWKHLMVRKRRFIHTPVEIISPAILFIILFCVKNYFLGKGKFDTDELYSVQKTDPVKLGSVENIDKIFYTPETDFSNRLMRYVEEYYELHRADKGYMAYPKPKMKPVNDPTMLQNLTNDFEVTHGSAAIVLFKGIDLQETKPNKLIYTIRLADDFKTYSYDSLNLGPHYNYGTVYERFMKLQWAIDSSYLKILGVEKEVPQNVILQEFPYKTSKQNHVAAVICQILAVFCWLSLLLVFVFLVARLLEERVTGIQELIKMVGVSNNMLSLTHVLNSMPAGIVFSVVPTILVSVTVQPLISNSNPFLIFLMLILYFISVVSMAFMCSYIANNTQYTVTIATFAYIFLDVPARLLGSYTVPRWALPLCGLLPHVPMDWFWKEVTALEQFDMGLKFSNFVNSHNAQTGSALSCYFCLIIQSVIFFTLSWYLSHVRPGPYGQALSWNFVCKRQYWSSKRVTPEEQEELEELDDDVDPEFFEPPPKDVEVGIKIVNVSKVFDKQRALNNVSLDVYKGEITVLLGHNGAGKTTLMSIITGMLKATEGKVYVEGLDTETQKEEMRRYLGLCPQHNLFFPDLTVLEHVIFFTMLKGVTYTEAKQSATKLLERLGLSDKLNSKSGQLSGGMKRRLQLGCALAGDARVLVLDEPTAGLDVETRRELWDLLLSLRESRTVLLSTHFMEEAEALGERVAALRGGRLRCRASTMRLKRALGTGYRLSFTTVGIPNEPAITAAILSTIPEASLKETSLNSISYNLPSRCSDKFPRLFNQLESHRSELGINTIGVGISTLEEVFLKLCSDVTTTFSDDAVDGESIEPTYKILTGLHLYKNQLIELLKRQLKYVWSKKISFLIMQVISPILLMCFFTLITNNNFTAGAPDVDKTIALDLNVYDQVEDRKVLYNINSDIFKINAIKKRNPHVVFESTDDVSAAVLRAGYADVTEYNKYLVGIELNDTHATVLFTTVVRHAAPVALNLLSNLLATSLSDAHAITTYNNPIETYRRPTSTQKEPDEGKYQINTSLWAFGIVFIILTTVVNNVSLPCKERASGARHLHVMAGCAPALHWAATLLAHAALHALALVLPALVVAAALDQDGTINQPDFLGTLFVILMLGIVAFLALMYLVSFNFGERGAGVMLIGFIMAFGVITPGLSQIPKDDQNSFLRFILVVAAYVMPPHTFTIATMQATEVARFNKLISSMAASLEALKLVADTSEPKSYFSFADKCPGPAMLVLFFQYIFYMSVVILTECGLFNSFYDRVFNARYRPAPAPAADDMVRAEKAYVDKAIALPPDQIRDAMLVNDVHKNYWRVLGKSCSAVQGVSFSVKKGECFGLLGVNGAGKSTIFKMLTAVECTTKGSIFANGHFMNMLSGQYLRSLGYCPQFLALDGFLSGRDNLVLLLTLRGLAPRDARADADAWIDTVGLTRYAGRAVRAYSGGCARRLGAAAALCRGATALLDEPTAGVDVAARRRVWAAVRRAHDRALVVCSHSMDEMEALCGRIAIMSRGRVRALGEAAALRAAHAAGHAVLLRLARGAGARADRDETDSTMSELTRLKASLQEKFNCTLRDEHKTRLHYHINDTLRYSDLFSELERLKSEFPTLLEDYSVTETTLEEVFLSFAKEEIDEGPTPV</sequence>
<dbReference type="GO" id="GO:0016887">
    <property type="term" value="F:ATP hydrolysis activity"/>
    <property type="evidence" value="ECO:0007669"/>
    <property type="project" value="InterPro"/>
</dbReference>
<evidence type="ECO:0000256" key="10">
    <source>
        <dbReference type="SAM" id="Phobius"/>
    </source>
</evidence>
<dbReference type="CDD" id="cd03263">
    <property type="entry name" value="ABC_subfamily_A"/>
    <property type="match status" value="1"/>
</dbReference>
<dbReference type="InterPro" id="IPR027417">
    <property type="entry name" value="P-loop_NTPase"/>
</dbReference>
<keyword evidence="9 10" id="KW-0472">Membrane</keyword>
<keyword evidence="6" id="KW-0547">Nucleotide-binding</keyword>
<dbReference type="PROSITE" id="PS00211">
    <property type="entry name" value="ABC_TRANSPORTER_1"/>
    <property type="match status" value="1"/>
</dbReference>
<dbReference type="GO" id="GO:0140359">
    <property type="term" value="F:ABC-type transporter activity"/>
    <property type="evidence" value="ECO:0007669"/>
    <property type="project" value="InterPro"/>
</dbReference>
<name>A0A8J9VKS5_9NEOP</name>
<dbReference type="FunFam" id="3.40.50.300:FF:000436">
    <property type="entry name" value="ATP binding cassette subfamily A member 9"/>
    <property type="match status" value="1"/>
</dbReference>
<evidence type="ECO:0000256" key="4">
    <source>
        <dbReference type="ARBA" id="ARBA00022692"/>
    </source>
</evidence>
<feature type="transmembrane region" description="Helical" evidence="10">
    <location>
        <begin position="341"/>
        <end position="360"/>
    </location>
</feature>
<feature type="transmembrane region" description="Helical" evidence="10">
    <location>
        <begin position="1062"/>
        <end position="1090"/>
    </location>
</feature>
<feature type="transmembrane region" description="Helical" evidence="10">
    <location>
        <begin position="225"/>
        <end position="253"/>
    </location>
</feature>
<dbReference type="PANTHER" id="PTHR19229:SF36">
    <property type="entry name" value="ATP-BINDING CASSETTE SUB-FAMILY A MEMBER 2"/>
    <property type="match status" value="1"/>
</dbReference>
<dbReference type="GO" id="GO:0016020">
    <property type="term" value="C:membrane"/>
    <property type="evidence" value="ECO:0007669"/>
    <property type="project" value="UniProtKB-SubCell"/>
</dbReference>
<dbReference type="Pfam" id="PF00005">
    <property type="entry name" value="ABC_tran"/>
    <property type="match status" value="2"/>
</dbReference>
<feature type="non-terminal residue" evidence="12">
    <location>
        <position position="1631"/>
    </location>
</feature>
<feature type="domain" description="ABC transporter" evidence="11">
    <location>
        <begin position="1298"/>
        <end position="1530"/>
    </location>
</feature>
<evidence type="ECO:0000313" key="13">
    <source>
        <dbReference type="Proteomes" id="UP000838878"/>
    </source>
</evidence>
<protein>
    <recommendedName>
        <fullName evidence="11">ABC transporter domain-containing protein</fullName>
    </recommendedName>
</protein>
<feature type="transmembrane region" description="Helical" evidence="10">
    <location>
        <begin position="412"/>
        <end position="434"/>
    </location>
</feature>
<comment type="subcellular location">
    <subcellularLocation>
        <location evidence="1">Membrane</location>
        <topology evidence="1">Multi-pass membrane protein</topology>
    </subcellularLocation>
</comment>
<evidence type="ECO:0000256" key="6">
    <source>
        <dbReference type="ARBA" id="ARBA00022741"/>
    </source>
</evidence>
<evidence type="ECO:0000256" key="5">
    <source>
        <dbReference type="ARBA" id="ARBA00022737"/>
    </source>
</evidence>
<evidence type="ECO:0000256" key="7">
    <source>
        <dbReference type="ARBA" id="ARBA00022840"/>
    </source>
</evidence>
<accession>A0A8J9VKS5</accession>
<feature type="transmembrane region" description="Helical" evidence="10">
    <location>
        <begin position="1102"/>
        <end position="1123"/>
    </location>
</feature>
<dbReference type="InterPro" id="IPR013525">
    <property type="entry name" value="ABC2_TM"/>
</dbReference>
<dbReference type="OrthoDB" id="10255969at2759"/>
<feature type="transmembrane region" description="Helical" evidence="10">
    <location>
        <begin position="273"/>
        <end position="299"/>
    </location>
</feature>
<evidence type="ECO:0000256" key="1">
    <source>
        <dbReference type="ARBA" id="ARBA00004141"/>
    </source>
</evidence>
<feature type="transmembrane region" description="Helical" evidence="10">
    <location>
        <begin position="311"/>
        <end position="335"/>
    </location>
</feature>
<evidence type="ECO:0000256" key="8">
    <source>
        <dbReference type="ARBA" id="ARBA00022989"/>
    </source>
</evidence>
<feature type="transmembrane region" description="Helical" evidence="10">
    <location>
        <begin position="849"/>
        <end position="869"/>
    </location>
</feature>
<feature type="transmembrane region" description="Helical" evidence="10">
    <location>
        <begin position="1022"/>
        <end position="1041"/>
    </location>
</feature>
<dbReference type="SUPFAM" id="SSF52540">
    <property type="entry name" value="P-loop containing nucleoside triphosphate hydrolases"/>
    <property type="match status" value="2"/>
</dbReference>
<keyword evidence="7" id="KW-0067">ATP-binding</keyword>
<feature type="transmembrane region" description="Helical" evidence="10">
    <location>
        <begin position="1230"/>
        <end position="1256"/>
    </location>
</feature>
<dbReference type="PANTHER" id="PTHR19229">
    <property type="entry name" value="ATP-BINDING CASSETTE TRANSPORTER SUBFAMILY A ABCA"/>
    <property type="match status" value="1"/>
</dbReference>
<evidence type="ECO:0000256" key="3">
    <source>
        <dbReference type="ARBA" id="ARBA00022448"/>
    </source>
</evidence>
<evidence type="ECO:0000259" key="11">
    <source>
        <dbReference type="PROSITE" id="PS50893"/>
    </source>
</evidence>
<dbReference type="InterPro" id="IPR003439">
    <property type="entry name" value="ABC_transporter-like_ATP-bd"/>
</dbReference>
<evidence type="ECO:0000256" key="2">
    <source>
        <dbReference type="ARBA" id="ARBA00008869"/>
    </source>
</evidence>
<feature type="transmembrane region" description="Helical" evidence="10">
    <location>
        <begin position="20"/>
        <end position="39"/>
    </location>
</feature>
<feature type="transmembrane region" description="Helical" evidence="10">
    <location>
        <begin position="1161"/>
        <end position="1180"/>
    </location>
</feature>
<evidence type="ECO:0000256" key="9">
    <source>
        <dbReference type="ARBA" id="ARBA00023136"/>
    </source>
</evidence>
<dbReference type="InterPro" id="IPR003593">
    <property type="entry name" value="AAA+_ATPase"/>
</dbReference>
<reference evidence="12" key="1">
    <citation type="submission" date="2021-12" db="EMBL/GenBank/DDBJ databases">
        <authorList>
            <person name="Martin H S."/>
        </authorList>
    </citation>
    <scope>NUCLEOTIDE SEQUENCE</scope>
</reference>